<reference evidence="2" key="1">
    <citation type="submission" date="2025-08" db="UniProtKB">
        <authorList>
            <consortium name="Ensembl"/>
        </authorList>
    </citation>
    <scope>IDENTIFICATION</scope>
</reference>
<dbReference type="Ensembl" id="ENSMMNT00015029454.1">
    <property type="protein sequence ID" value="ENSMMNP00015026794.1"/>
    <property type="gene ID" value="ENSMMNG00015019603.1"/>
</dbReference>
<accession>A0A8C6CEG7</accession>
<dbReference type="AlphaFoldDB" id="A0A8C6CEG7"/>
<reference evidence="2" key="2">
    <citation type="submission" date="2025-09" db="UniProtKB">
        <authorList>
            <consortium name="Ensembl"/>
        </authorList>
    </citation>
    <scope>IDENTIFICATION</scope>
</reference>
<evidence type="ECO:0000256" key="1">
    <source>
        <dbReference type="SAM" id="MobiDB-lite"/>
    </source>
</evidence>
<dbReference type="GeneTree" id="ENSGT01010000228881"/>
<proteinExistence type="predicted"/>
<organism evidence="2 3">
    <name type="scientific">Monodon monoceros</name>
    <name type="common">Narwhal</name>
    <name type="synonym">Ceratodon monodon</name>
    <dbReference type="NCBI Taxonomy" id="40151"/>
    <lineage>
        <taxon>Eukaryota</taxon>
        <taxon>Metazoa</taxon>
        <taxon>Chordata</taxon>
        <taxon>Craniata</taxon>
        <taxon>Vertebrata</taxon>
        <taxon>Euteleostomi</taxon>
        <taxon>Mammalia</taxon>
        <taxon>Eutheria</taxon>
        <taxon>Laurasiatheria</taxon>
        <taxon>Artiodactyla</taxon>
        <taxon>Whippomorpha</taxon>
        <taxon>Cetacea</taxon>
        <taxon>Odontoceti</taxon>
        <taxon>Monodontidae</taxon>
        <taxon>Monodon</taxon>
    </lineage>
</organism>
<name>A0A8C6CEG7_MONMO</name>
<sequence length="116" mass="12933">EVLWLTKDLLLLCQVLPSTVIASLWCVLWSRFDLSGDDPKRVGGREGGGYICICEALACVPHSSHLLAVILITGQCHPQREETQSQKQNSRLESGFRSSWFLKPGQRRPSDGLGHF</sequence>
<keyword evidence="3" id="KW-1185">Reference proteome</keyword>
<dbReference type="Proteomes" id="UP000694561">
    <property type="component" value="Unplaced"/>
</dbReference>
<protein>
    <submittedName>
        <fullName evidence="2">Uncharacterized protein</fullName>
    </submittedName>
</protein>
<evidence type="ECO:0000313" key="2">
    <source>
        <dbReference type="Ensembl" id="ENSMMNP00015026794.1"/>
    </source>
</evidence>
<feature type="region of interest" description="Disordered" evidence="1">
    <location>
        <begin position="81"/>
        <end position="116"/>
    </location>
</feature>
<evidence type="ECO:0000313" key="3">
    <source>
        <dbReference type="Proteomes" id="UP000694561"/>
    </source>
</evidence>